<protein>
    <submittedName>
        <fullName evidence="1">Uncharacterized protein</fullName>
    </submittedName>
</protein>
<sequence length="167" mass="17182">MSATLAQLSDRARRKMGLGLGSHTVTLTYASIADQDTVTVHGIVLTCFTGSPVTELAQFKKETNATATGANLADLINAIFDTTAGLLQSGVSASASSGVVTVTGARLVDTDNTTGFAISASSTSDEPPFTSDFDQWILDGQLDVISKASFGALAAGETGKIIEEFSL</sequence>
<dbReference type="EMBL" id="LAZR01031683">
    <property type="protein sequence ID" value="KKL53016.1"/>
    <property type="molecule type" value="Genomic_DNA"/>
</dbReference>
<comment type="caution">
    <text evidence="1">The sequence shown here is derived from an EMBL/GenBank/DDBJ whole genome shotgun (WGS) entry which is preliminary data.</text>
</comment>
<name>A0A0F9DGT6_9ZZZZ</name>
<dbReference type="AlphaFoldDB" id="A0A0F9DGT6"/>
<evidence type="ECO:0000313" key="1">
    <source>
        <dbReference type="EMBL" id="KKL53016.1"/>
    </source>
</evidence>
<accession>A0A0F9DGT6</accession>
<reference evidence="1" key="1">
    <citation type="journal article" date="2015" name="Nature">
        <title>Complex archaea that bridge the gap between prokaryotes and eukaryotes.</title>
        <authorList>
            <person name="Spang A."/>
            <person name="Saw J.H."/>
            <person name="Jorgensen S.L."/>
            <person name="Zaremba-Niedzwiedzka K."/>
            <person name="Martijn J."/>
            <person name="Lind A.E."/>
            <person name="van Eijk R."/>
            <person name="Schleper C."/>
            <person name="Guy L."/>
            <person name="Ettema T.J."/>
        </authorList>
    </citation>
    <scope>NUCLEOTIDE SEQUENCE</scope>
</reference>
<proteinExistence type="predicted"/>
<organism evidence="1">
    <name type="scientific">marine sediment metagenome</name>
    <dbReference type="NCBI Taxonomy" id="412755"/>
    <lineage>
        <taxon>unclassified sequences</taxon>
        <taxon>metagenomes</taxon>
        <taxon>ecological metagenomes</taxon>
    </lineage>
</organism>
<gene>
    <name evidence="1" type="ORF">LCGC14_2279680</name>
</gene>
<feature type="non-terminal residue" evidence="1">
    <location>
        <position position="167"/>
    </location>
</feature>